<accession>A8N6Q3</accession>
<dbReference type="Proteomes" id="UP000001861">
    <property type="component" value="Unassembled WGS sequence"/>
</dbReference>
<dbReference type="InterPro" id="IPR013762">
    <property type="entry name" value="Integrase-like_cat_sf"/>
</dbReference>
<evidence type="ECO:0000313" key="4">
    <source>
        <dbReference type="EMBL" id="EAU91389.2"/>
    </source>
</evidence>
<feature type="region of interest" description="Disordered" evidence="3">
    <location>
        <begin position="363"/>
        <end position="387"/>
    </location>
</feature>
<dbReference type="PANTHER" id="PTHR33050">
    <property type="entry name" value="REVERSE TRANSCRIPTASE DOMAIN-CONTAINING PROTEIN"/>
    <property type="match status" value="1"/>
</dbReference>
<gene>
    <name evidence="4" type="ORF">CC1G_07424</name>
</gene>
<keyword evidence="5" id="KW-1185">Reference proteome</keyword>
<dbReference type="OrthoDB" id="2506773at2759"/>
<keyword evidence="2" id="KW-0233">DNA recombination</keyword>
<dbReference type="InterPro" id="IPR052055">
    <property type="entry name" value="Hepadnavirus_pol/RT"/>
</dbReference>
<dbReference type="Gene3D" id="1.10.443.10">
    <property type="entry name" value="Intergrase catalytic core"/>
    <property type="match status" value="1"/>
</dbReference>
<dbReference type="VEuPathDB" id="FungiDB:CC1G_07424"/>
<evidence type="ECO:0000256" key="2">
    <source>
        <dbReference type="ARBA" id="ARBA00023172"/>
    </source>
</evidence>
<dbReference type="GO" id="GO:0015074">
    <property type="term" value="P:DNA integration"/>
    <property type="evidence" value="ECO:0007669"/>
    <property type="project" value="InterPro"/>
</dbReference>
<dbReference type="InterPro" id="IPR010998">
    <property type="entry name" value="Integrase_recombinase_N"/>
</dbReference>
<dbReference type="RefSeq" id="XP_001830509.2">
    <property type="nucleotide sequence ID" value="XM_001830457.2"/>
</dbReference>
<dbReference type="SUPFAM" id="SSF56349">
    <property type="entry name" value="DNA breaking-rejoining enzymes"/>
    <property type="match status" value="1"/>
</dbReference>
<proteinExistence type="predicted"/>
<dbReference type="HOGENOM" id="CLU_003292_0_2_1"/>
<protein>
    <submittedName>
        <fullName evidence="4">Uncharacterized protein</fullName>
    </submittedName>
</protein>
<dbReference type="AlphaFoldDB" id="A8N6Q3"/>
<dbReference type="OMA" id="CNDIWAR"/>
<evidence type="ECO:0000256" key="1">
    <source>
        <dbReference type="ARBA" id="ARBA00023125"/>
    </source>
</evidence>
<dbReference type="InterPro" id="IPR011010">
    <property type="entry name" value="DNA_brk_join_enz"/>
</dbReference>
<sequence length="762" mass="85758">MVGNTVVDVWAGEGVEPTLKYEDDYGSLRCPSLTGTFVEGDYAYDYDGPEALSRIGLLKVPWHPDKGDGIYWTIFQYIGFLWDLERKEVSLPDDKRLKFRERTRRFLDNFEGHQSCTLKDVEKIHGSLCHVAFVHIEGRSRLAALSNFATSFKESYLAKRFLPDPVIRDLRWWRDRLSTPAKPRSIRHRGPPQDLGLYVDASTSWGIGISVGGRWAAYRLRDSWKVKGRDIGWLETVAIELLVYFIQLLGWQDCHLLIHSDNQGTIGAMTKGRSPNHHINASVRRTYDVLLSLGISHTLTDGRLKQPPRSRPIRFSCAPSPSPATIYDLKPTSKPVALTSQRPIHEPAFVPSLPKSTFRLATSSELYPKQRKPRKGSEITPSSLRPPCPAKRRLYEWESPFSIANRKHHEDIIPPDLVDIAMSSVERSLAPSTQSTYAAGLLRYQQFCDRWDIPEDSRMPASYVLLAGFVAEASGSFAHSTIKNWVMGVRMWHQYHHAGWHGRDEWVNLALRTAAKDGVHLKKPPRPAVSIEQLRALRNSLDMSNPQHAAIWAVAAATFFGCRRLGETTVPSQTKFDPTTHASRSTTVSFNDLSDGIESAIITIPWTKTTREKGGRIILTSRDDDLCPVSALRNHLQVNANAPSTTSLFAYRAGSEWIHTSKPSFLRFVNGFWRDNGFAEVYGHGFCIGGTVALLLAGVPAQVVATTGGWTSLAFLTYWRRIEEIVPLSTANAYRKNALKDLAKIFERYRAHNKLPASCLED</sequence>
<dbReference type="EMBL" id="AACS02000003">
    <property type="protein sequence ID" value="EAU91389.2"/>
    <property type="molecule type" value="Genomic_DNA"/>
</dbReference>
<dbReference type="SUPFAM" id="SSF47823">
    <property type="entry name" value="lambda integrase-like, N-terminal domain"/>
    <property type="match status" value="1"/>
</dbReference>
<comment type="caution">
    <text evidence="4">The sequence shown here is derived from an EMBL/GenBank/DDBJ whole genome shotgun (WGS) entry which is preliminary data.</text>
</comment>
<evidence type="ECO:0000256" key="3">
    <source>
        <dbReference type="SAM" id="MobiDB-lite"/>
    </source>
</evidence>
<dbReference type="PANTHER" id="PTHR33050:SF7">
    <property type="entry name" value="RIBONUCLEASE H"/>
    <property type="match status" value="1"/>
</dbReference>
<dbReference type="GeneID" id="6006951"/>
<dbReference type="eggNOG" id="ENOG502SDY1">
    <property type="taxonomic scope" value="Eukaryota"/>
</dbReference>
<dbReference type="GO" id="GO:0006310">
    <property type="term" value="P:DNA recombination"/>
    <property type="evidence" value="ECO:0007669"/>
    <property type="project" value="UniProtKB-KW"/>
</dbReference>
<dbReference type="STRING" id="240176.A8N6Q3"/>
<keyword evidence="1" id="KW-0238">DNA-binding</keyword>
<evidence type="ECO:0000313" key="5">
    <source>
        <dbReference type="Proteomes" id="UP000001861"/>
    </source>
</evidence>
<reference evidence="4 5" key="1">
    <citation type="journal article" date="2010" name="Proc. Natl. Acad. Sci. U.S.A.">
        <title>Insights into evolution of multicellular fungi from the assembled chromosomes of the mushroom Coprinopsis cinerea (Coprinus cinereus).</title>
        <authorList>
            <person name="Stajich J.E."/>
            <person name="Wilke S.K."/>
            <person name="Ahren D."/>
            <person name="Au C.H."/>
            <person name="Birren B.W."/>
            <person name="Borodovsky M."/>
            <person name="Burns C."/>
            <person name="Canback B."/>
            <person name="Casselton L.A."/>
            <person name="Cheng C.K."/>
            <person name="Deng J."/>
            <person name="Dietrich F.S."/>
            <person name="Fargo D.C."/>
            <person name="Farman M.L."/>
            <person name="Gathman A.C."/>
            <person name="Goldberg J."/>
            <person name="Guigo R."/>
            <person name="Hoegger P.J."/>
            <person name="Hooker J.B."/>
            <person name="Huggins A."/>
            <person name="James T.Y."/>
            <person name="Kamada T."/>
            <person name="Kilaru S."/>
            <person name="Kodira C."/>
            <person name="Kues U."/>
            <person name="Kupfer D."/>
            <person name="Kwan H.S."/>
            <person name="Lomsadze A."/>
            <person name="Li W."/>
            <person name="Lilly W.W."/>
            <person name="Ma L.J."/>
            <person name="Mackey A.J."/>
            <person name="Manning G."/>
            <person name="Martin F."/>
            <person name="Muraguchi H."/>
            <person name="Natvig D.O."/>
            <person name="Palmerini H."/>
            <person name="Ramesh M.A."/>
            <person name="Rehmeyer C.J."/>
            <person name="Roe B.A."/>
            <person name="Shenoy N."/>
            <person name="Stanke M."/>
            <person name="Ter-Hovhannisyan V."/>
            <person name="Tunlid A."/>
            <person name="Velagapudi R."/>
            <person name="Vision T.J."/>
            <person name="Zeng Q."/>
            <person name="Zolan M.E."/>
            <person name="Pukkila P.J."/>
        </authorList>
    </citation>
    <scope>NUCLEOTIDE SEQUENCE [LARGE SCALE GENOMIC DNA]</scope>
    <source>
        <strain evidence="5">Okayama-7 / 130 / ATCC MYA-4618 / FGSC 9003</strain>
    </source>
</reference>
<dbReference type="KEGG" id="cci:CC1G_07424"/>
<dbReference type="GO" id="GO:0003677">
    <property type="term" value="F:DNA binding"/>
    <property type="evidence" value="ECO:0007669"/>
    <property type="project" value="UniProtKB-KW"/>
</dbReference>
<dbReference type="Gene3D" id="1.10.150.130">
    <property type="match status" value="1"/>
</dbReference>
<organism evidence="4 5">
    <name type="scientific">Coprinopsis cinerea (strain Okayama-7 / 130 / ATCC MYA-4618 / FGSC 9003)</name>
    <name type="common">Inky cap fungus</name>
    <name type="synonym">Hormographiella aspergillata</name>
    <dbReference type="NCBI Taxonomy" id="240176"/>
    <lineage>
        <taxon>Eukaryota</taxon>
        <taxon>Fungi</taxon>
        <taxon>Dikarya</taxon>
        <taxon>Basidiomycota</taxon>
        <taxon>Agaricomycotina</taxon>
        <taxon>Agaricomycetes</taxon>
        <taxon>Agaricomycetidae</taxon>
        <taxon>Agaricales</taxon>
        <taxon>Agaricineae</taxon>
        <taxon>Psathyrellaceae</taxon>
        <taxon>Coprinopsis</taxon>
    </lineage>
</organism>
<name>A8N6Q3_COPC7</name>
<dbReference type="InParanoid" id="A8N6Q3"/>